<dbReference type="InterPro" id="IPR003915">
    <property type="entry name" value="PKD_2"/>
</dbReference>
<feature type="compositionally biased region" description="Basic and acidic residues" evidence="5">
    <location>
        <begin position="744"/>
        <end position="757"/>
    </location>
</feature>
<evidence type="ECO:0000259" key="8">
    <source>
        <dbReference type="Pfam" id="PF08016"/>
    </source>
</evidence>
<reference evidence="10" key="1">
    <citation type="journal article" date="2015" name="PLoS Genet.">
        <title>Genome Sequence and Transcriptome Analyses of Chrysochromulina tobin: Metabolic Tools for Enhanced Algal Fitness in the Prominent Order Prymnesiales (Haptophyceae).</title>
        <authorList>
            <person name="Hovde B.T."/>
            <person name="Deodato C.R."/>
            <person name="Hunsperger H.M."/>
            <person name="Ryken S.A."/>
            <person name="Yost W."/>
            <person name="Jha R.K."/>
            <person name="Patterson J."/>
            <person name="Monnat R.J. Jr."/>
            <person name="Barlow S.B."/>
            <person name="Starkenburg S.R."/>
            <person name="Cattolico R.A."/>
        </authorList>
    </citation>
    <scope>NUCLEOTIDE SEQUENCE</scope>
    <source>
        <strain evidence="10">CCMP291</strain>
    </source>
</reference>
<proteinExistence type="predicted"/>
<dbReference type="Gene3D" id="1.10.287.70">
    <property type="match status" value="1"/>
</dbReference>
<dbReference type="PANTHER" id="PTHR10877:SF183">
    <property type="entry name" value="AT14535P-RELATED"/>
    <property type="match status" value="1"/>
</dbReference>
<evidence type="ECO:0000313" key="10">
    <source>
        <dbReference type="Proteomes" id="UP000037460"/>
    </source>
</evidence>
<feature type="domain" description="Polycystin cation channel PKD1/PKD2" evidence="8">
    <location>
        <begin position="390"/>
        <end position="601"/>
    </location>
</feature>
<feature type="chain" id="PRO_5005602374" evidence="7">
    <location>
        <begin position="22"/>
        <end position="801"/>
    </location>
</feature>
<feature type="compositionally biased region" description="Basic residues" evidence="5">
    <location>
        <begin position="733"/>
        <end position="743"/>
    </location>
</feature>
<feature type="transmembrane region" description="Helical" evidence="6">
    <location>
        <begin position="514"/>
        <end position="536"/>
    </location>
</feature>
<comment type="caution">
    <text evidence="9">The sequence shown here is derived from an EMBL/GenBank/DDBJ whole genome shotgun (WGS) entry which is preliminary data.</text>
</comment>
<protein>
    <submittedName>
        <fullName evidence="9">Polycystic kidney disease protein-2</fullName>
    </submittedName>
</protein>
<name>A0A0M0K1J3_9EUKA</name>
<dbReference type="InterPro" id="IPR013122">
    <property type="entry name" value="PKD1_2_channel"/>
</dbReference>
<evidence type="ECO:0000256" key="4">
    <source>
        <dbReference type="ARBA" id="ARBA00023136"/>
    </source>
</evidence>
<evidence type="ECO:0000256" key="5">
    <source>
        <dbReference type="SAM" id="MobiDB-lite"/>
    </source>
</evidence>
<evidence type="ECO:0000256" key="6">
    <source>
        <dbReference type="SAM" id="Phobius"/>
    </source>
</evidence>
<dbReference type="InterPro" id="IPR051223">
    <property type="entry name" value="Polycystin"/>
</dbReference>
<keyword evidence="7" id="KW-0732">Signal</keyword>
<evidence type="ECO:0000256" key="1">
    <source>
        <dbReference type="ARBA" id="ARBA00004141"/>
    </source>
</evidence>
<dbReference type="PRINTS" id="PR01433">
    <property type="entry name" value="POLYCYSTIN2"/>
</dbReference>
<dbReference type="EMBL" id="JWZX01001814">
    <property type="protein sequence ID" value="KOO32263.1"/>
    <property type="molecule type" value="Genomic_DNA"/>
</dbReference>
<keyword evidence="10" id="KW-1185">Reference proteome</keyword>
<dbReference type="AlphaFoldDB" id="A0A0M0K1J3"/>
<dbReference type="GO" id="GO:0016020">
    <property type="term" value="C:membrane"/>
    <property type="evidence" value="ECO:0007669"/>
    <property type="project" value="UniProtKB-SubCell"/>
</dbReference>
<dbReference type="Proteomes" id="UP000037460">
    <property type="component" value="Unassembled WGS sequence"/>
</dbReference>
<feature type="compositionally biased region" description="Low complexity" evidence="5">
    <location>
        <begin position="762"/>
        <end position="771"/>
    </location>
</feature>
<dbReference type="PANTHER" id="PTHR10877">
    <property type="entry name" value="POLYCYSTIN FAMILY MEMBER"/>
    <property type="match status" value="1"/>
</dbReference>
<dbReference type="GO" id="GO:0005509">
    <property type="term" value="F:calcium ion binding"/>
    <property type="evidence" value="ECO:0007669"/>
    <property type="project" value="InterPro"/>
</dbReference>
<evidence type="ECO:0000256" key="3">
    <source>
        <dbReference type="ARBA" id="ARBA00022989"/>
    </source>
</evidence>
<evidence type="ECO:0000256" key="7">
    <source>
        <dbReference type="SAM" id="SignalP"/>
    </source>
</evidence>
<evidence type="ECO:0000256" key="2">
    <source>
        <dbReference type="ARBA" id="ARBA00022692"/>
    </source>
</evidence>
<sequence length="801" mass="89712">MAVQTTLYLLFVLMFQNLSETLRLPAEYLLDKQFVDTFLEGKFDPNNQDRFVDIRRQHELWEWGNTVLWPGFLGNSDANCVYDVGGRFNSSVMNVSTPPLRPSEWDTDSCNDDVWPDGTGVFSTVHNGTAFTVKEVVDRMDAYDWTGGIAIWQTRAQTVGMGVCNSPTISGECRPELDQSKPDSLQYQDTEPFGYNWTHASASGLSNPFRYYSAAEAGTLPNGPVSANPASFRRYPSGGYLSLVIPFFSETYLPDQRGVAEDVLDFRDHRVTRRTPGRTARYYCVRIVWNGDFMHQLCDPNDDNVPPRTTGRTRAAVTEFWNDLKRAHYIDSATRAVTITWSASSNAAAVTSRSQFMFEFTPTGAVLASYQMETRVDRDDMLDSTEFYSLVSLCFTAFFCLVELMELRAGILTYFSNMWNLMDWANYGIILVAWFDIGDYIHIARSSATACSSTLCTRVGYQDNWEVMAVSRDAKSYLSLCICIQLLKVIKFSAMAVPKMDLAPKVLKKALPDLIFFGIVFGISLLAFSMMFYVTLGPVMVDYSSQVASIVALCRALFGDFDIDEIINNSSGYINVILFIGYLFFAVFILLSMFFAILGEAQATVRDEQREAKREGTSAPEYGVFDAAYKSASKLAWRLPLIGVQLKQQQSKDAEMKSNEHADAAPSAMDRVEARQLELADQLAALRDNFKDVSDIKHSIKDVREIAKRLLKPPALSKGKDRPESASESLKMYRQKSRRHHRRQLGDADLQHLDGDRSNTCTPPDTSIPPGTGSGTCSGTGSRDPYDPDGKGSKKSEMYSS</sequence>
<feature type="transmembrane region" description="Helical" evidence="6">
    <location>
        <begin position="573"/>
        <end position="598"/>
    </location>
</feature>
<feature type="region of interest" description="Disordered" evidence="5">
    <location>
        <begin position="711"/>
        <end position="801"/>
    </location>
</feature>
<dbReference type="Pfam" id="PF08016">
    <property type="entry name" value="PKD_channel"/>
    <property type="match status" value="1"/>
</dbReference>
<keyword evidence="3 6" id="KW-1133">Transmembrane helix</keyword>
<organism evidence="9 10">
    <name type="scientific">Chrysochromulina tobinii</name>
    <dbReference type="NCBI Taxonomy" id="1460289"/>
    <lineage>
        <taxon>Eukaryota</taxon>
        <taxon>Haptista</taxon>
        <taxon>Haptophyta</taxon>
        <taxon>Prymnesiophyceae</taxon>
        <taxon>Prymnesiales</taxon>
        <taxon>Chrysochromulinaceae</taxon>
        <taxon>Chrysochromulina</taxon>
    </lineage>
</organism>
<keyword evidence="2 6" id="KW-0812">Transmembrane</keyword>
<dbReference type="OrthoDB" id="444119at2759"/>
<feature type="signal peptide" evidence="7">
    <location>
        <begin position="1"/>
        <end position="21"/>
    </location>
</feature>
<comment type="subcellular location">
    <subcellularLocation>
        <location evidence="1">Membrane</location>
        <topology evidence="1">Multi-pass membrane protein</topology>
    </subcellularLocation>
</comment>
<keyword evidence="4 6" id="KW-0472">Membrane</keyword>
<accession>A0A0M0K1J3</accession>
<gene>
    <name evidence="9" type="ORF">Ctob_011244</name>
</gene>
<feature type="compositionally biased region" description="Basic and acidic residues" evidence="5">
    <location>
        <begin position="784"/>
        <end position="801"/>
    </location>
</feature>
<evidence type="ECO:0000313" key="9">
    <source>
        <dbReference type="EMBL" id="KOO32263.1"/>
    </source>
</evidence>